<feature type="domain" description="Mitochondrial chaperone BCS1-like ATPase lid" evidence="3">
    <location>
        <begin position="16"/>
        <end position="57"/>
    </location>
</feature>
<evidence type="ECO:0000313" key="4">
    <source>
        <dbReference type="EMBL" id="KDN60325.1"/>
    </source>
</evidence>
<dbReference type="AlphaFoldDB" id="A0A066X2U5"/>
<keyword evidence="5" id="KW-1185">Reference proteome</keyword>
<dbReference type="HOGENOM" id="CLU_2497796_0_0_1"/>
<proteinExistence type="predicted"/>
<dbReference type="InterPro" id="IPR057495">
    <property type="entry name" value="AAA_lid_BCS1"/>
</dbReference>
<keyword evidence="1" id="KW-0547">Nucleotide-binding</keyword>
<evidence type="ECO:0000256" key="1">
    <source>
        <dbReference type="ARBA" id="ARBA00022741"/>
    </source>
</evidence>
<evidence type="ECO:0000256" key="2">
    <source>
        <dbReference type="ARBA" id="ARBA00022840"/>
    </source>
</evidence>
<evidence type="ECO:0000313" key="5">
    <source>
        <dbReference type="Proteomes" id="UP000027238"/>
    </source>
</evidence>
<dbReference type="EMBL" id="JMSE01001519">
    <property type="protein sequence ID" value="KDN60325.1"/>
    <property type="molecule type" value="Genomic_DNA"/>
</dbReference>
<name>A0A066X2U5_COLSU</name>
<dbReference type="Pfam" id="PF25426">
    <property type="entry name" value="AAA_lid_BCS1"/>
    <property type="match status" value="1"/>
</dbReference>
<keyword evidence="2" id="KW-0067">ATP-binding</keyword>
<dbReference type="GO" id="GO:0005524">
    <property type="term" value="F:ATP binding"/>
    <property type="evidence" value="ECO:0007669"/>
    <property type="project" value="UniProtKB-KW"/>
</dbReference>
<accession>A0A066X2U5</accession>
<reference evidence="5" key="1">
    <citation type="journal article" date="2014" name="Genome Announc.">
        <title>Draft genome sequence of Colletotrichum sublineola, a destructive pathogen of cultivated sorghum.</title>
        <authorList>
            <person name="Baroncelli R."/>
            <person name="Sanz-Martin J.M."/>
            <person name="Rech G.E."/>
            <person name="Sukno S.A."/>
            <person name="Thon M.R."/>
        </authorList>
    </citation>
    <scope>NUCLEOTIDE SEQUENCE [LARGE SCALE GENOMIC DNA]</scope>
    <source>
        <strain evidence="5">TX430BB</strain>
    </source>
</reference>
<organism evidence="4 5">
    <name type="scientific">Colletotrichum sublineola</name>
    <name type="common">Sorghum anthracnose fungus</name>
    <dbReference type="NCBI Taxonomy" id="1173701"/>
    <lineage>
        <taxon>Eukaryota</taxon>
        <taxon>Fungi</taxon>
        <taxon>Dikarya</taxon>
        <taxon>Ascomycota</taxon>
        <taxon>Pezizomycotina</taxon>
        <taxon>Sordariomycetes</taxon>
        <taxon>Hypocreomycetidae</taxon>
        <taxon>Glomerellales</taxon>
        <taxon>Glomerellaceae</taxon>
        <taxon>Colletotrichum</taxon>
        <taxon>Colletotrichum graminicola species complex</taxon>
    </lineage>
</organism>
<sequence>MTTNHAPNLDDALDKEGEELAQKFAKNIPDSAFSPADLQGYLITARDCPRTAAEGIEAWVKEKLEGTTVQTTVAAKPKGDHIQTDE</sequence>
<protein>
    <recommendedName>
        <fullName evidence="3">Mitochondrial chaperone BCS1-like ATPase lid domain-containing protein</fullName>
    </recommendedName>
</protein>
<dbReference type="OrthoDB" id="4776163at2759"/>
<dbReference type="Proteomes" id="UP000027238">
    <property type="component" value="Unassembled WGS sequence"/>
</dbReference>
<comment type="caution">
    <text evidence="4">The sequence shown here is derived from an EMBL/GenBank/DDBJ whole genome shotgun (WGS) entry which is preliminary data.</text>
</comment>
<gene>
    <name evidence="4" type="ORF">CSUB01_03490</name>
</gene>
<evidence type="ECO:0000259" key="3">
    <source>
        <dbReference type="Pfam" id="PF25426"/>
    </source>
</evidence>